<dbReference type="GO" id="GO:0009103">
    <property type="term" value="P:lipopolysaccharide biosynthetic process"/>
    <property type="evidence" value="ECO:0007669"/>
    <property type="project" value="TreeGrafter"/>
</dbReference>
<reference evidence="3" key="2">
    <citation type="submission" date="2020-09" db="EMBL/GenBank/DDBJ databases">
        <authorList>
            <person name="Sun Q."/>
            <person name="Ohkuma M."/>
        </authorList>
    </citation>
    <scope>NUCLEOTIDE SEQUENCE</scope>
    <source>
        <strain evidence="3">JCM 4637</strain>
    </source>
</reference>
<feature type="transmembrane region" description="Helical" evidence="1">
    <location>
        <begin position="73"/>
        <end position="90"/>
    </location>
</feature>
<dbReference type="AlphaFoldDB" id="A0A918WV06"/>
<evidence type="ECO:0000313" key="3">
    <source>
        <dbReference type="EMBL" id="GHC85917.1"/>
    </source>
</evidence>
<evidence type="ECO:0000259" key="2">
    <source>
        <dbReference type="Pfam" id="PF01757"/>
    </source>
</evidence>
<feature type="transmembrane region" description="Helical" evidence="1">
    <location>
        <begin position="31"/>
        <end position="52"/>
    </location>
</feature>
<feature type="transmembrane region" description="Helical" evidence="1">
    <location>
        <begin position="169"/>
        <end position="191"/>
    </location>
</feature>
<feature type="transmembrane region" description="Helical" evidence="1">
    <location>
        <begin position="354"/>
        <end position="373"/>
    </location>
</feature>
<comment type="caution">
    <text evidence="3">The sequence shown here is derived from an EMBL/GenBank/DDBJ whole genome shotgun (WGS) entry which is preliminary data.</text>
</comment>
<feature type="transmembrane region" description="Helical" evidence="1">
    <location>
        <begin position="258"/>
        <end position="277"/>
    </location>
</feature>
<feature type="domain" description="Acyltransferase 3" evidence="2">
    <location>
        <begin position="7"/>
        <end position="339"/>
    </location>
</feature>
<keyword evidence="1" id="KW-1133">Transmembrane helix</keyword>
<dbReference type="PANTHER" id="PTHR23028">
    <property type="entry name" value="ACETYLTRANSFERASE"/>
    <property type="match status" value="1"/>
</dbReference>
<evidence type="ECO:0000256" key="1">
    <source>
        <dbReference type="SAM" id="Phobius"/>
    </source>
</evidence>
<dbReference type="GO" id="GO:0016020">
    <property type="term" value="C:membrane"/>
    <property type="evidence" value="ECO:0007669"/>
    <property type="project" value="TreeGrafter"/>
</dbReference>
<dbReference type="InterPro" id="IPR050879">
    <property type="entry name" value="Acyltransferase_3"/>
</dbReference>
<dbReference type="GO" id="GO:0016747">
    <property type="term" value="F:acyltransferase activity, transferring groups other than amino-acyl groups"/>
    <property type="evidence" value="ECO:0007669"/>
    <property type="project" value="InterPro"/>
</dbReference>
<reference evidence="3" key="1">
    <citation type="journal article" date="2014" name="Int. J. Syst. Evol. Microbiol.">
        <title>Complete genome sequence of Corynebacterium casei LMG S-19264T (=DSM 44701T), isolated from a smear-ripened cheese.</title>
        <authorList>
            <consortium name="US DOE Joint Genome Institute (JGI-PGF)"/>
            <person name="Walter F."/>
            <person name="Albersmeier A."/>
            <person name="Kalinowski J."/>
            <person name="Ruckert C."/>
        </authorList>
    </citation>
    <scope>NUCLEOTIDE SEQUENCE</scope>
    <source>
        <strain evidence="3">JCM 4637</strain>
    </source>
</reference>
<evidence type="ECO:0000313" key="4">
    <source>
        <dbReference type="Proteomes" id="UP000638353"/>
    </source>
</evidence>
<dbReference type="Proteomes" id="UP000638353">
    <property type="component" value="Unassembled WGS sequence"/>
</dbReference>
<feature type="transmembrane region" description="Helical" evidence="1">
    <location>
        <begin position="146"/>
        <end position="162"/>
    </location>
</feature>
<protein>
    <recommendedName>
        <fullName evidence="2">Acyltransferase 3 domain-containing protein</fullName>
    </recommendedName>
</protein>
<dbReference type="EMBL" id="BMVC01000003">
    <property type="protein sequence ID" value="GHC85917.1"/>
    <property type="molecule type" value="Genomic_DNA"/>
</dbReference>
<proteinExistence type="predicted"/>
<dbReference type="PANTHER" id="PTHR23028:SF53">
    <property type="entry name" value="ACYL_TRANSF_3 DOMAIN-CONTAINING PROTEIN"/>
    <property type="match status" value="1"/>
</dbReference>
<feature type="transmembrane region" description="Helical" evidence="1">
    <location>
        <begin position="227"/>
        <end position="246"/>
    </location>
</feature>
<keyword evidence="1" id="KW-0812">Transmembrane</keyword>
<dbReference type="InterPro" id="IPR002656">
    <property type="entry name" value="Acyl_transf_3_dom"/>
</dbReference>
<name>A0A918WV06_9ACTN</name>
<dbReference type="RefSeq" id="WP_189822841.1">
    <property type="nucleotide sequence ID" value="NZ_BMVC01000003.1"/>
</dbReference>
<organism evidence="3 4">
    <name type="scientific">Streptomyces finlayi</name>
    <dbReference type="NCBI Taxonomy" id="67296"/>
    <lineage>
        <taxon>Bacteria</taxon>
        <taxon>Bacillati</taxon>
        <taxon>Actinomycetota</taxon>
        <taxon>Actinomycetes</taxon>
        <taxon>Kitasatosporales</taxon>
        <taxon>Streptomycetaceae</taxon>
        <taxon>Streptomyces</taxon>
    </lineage>
</organism>
<feature type="transmembrane region" description="Helical" evidence="1">
    <location>
        <begin position="320"/>
        <end position="342"/>
    </location>
</feature>
<keyword evidence="1" id="KW-0472">Membrane</keyword>
<sequence length="392" mass="41834">MTGKRNPALDSLRACAVLGVVAFHYEWGLPGGFLGVDLFFVLSGFVITRLLLREHAGTGRIRLGRFWLRRAKRLLPALLAVLIGVQLWLADGRYPALRTTTDGQTLAALAEVANWYAIHGHVDYWSVGRDAAPLAHLWSLSVEEQFYLLWPPLLVFLLLVAAKRRSAGPWAGTAFCAGAACLSYALAVVLFDPAAPDRSYLGTDTRSGALLLGAAVALAPRRLPRRAAPALGAVAVLGLAGTWGLARLGQAALPHWQLPLAGCAAALLIAALDRPAALHRALATGPLRALPALGRVSYSLYLWHWPVWVFLTLESPGLPLAVRGALAFVLSLGLAAVMYKAVEKPLRYTVLRPPVLLSWLAVASLSLAAYTLVTAPVMIQRESGGPIVSGPG</sequence>
<gene>
    <name evidence="3" type="ORF">GCM10010334_16460</name>
</gene>
<dbReference type="Pfam" id="PF01757">
    <property type="entry name" value="Acyl_transf_3"/>
    <property type="match status" value="1"/>
</dbReference>
<accession>A0A918WV06</accession>